<feature type="signal peptide" evidence="1">
    <location>
        <begin position="1"/>
        <end position="29"/>
    </location>
</feature>
<protein>
    <recommendedName>
        <fullName evidence="4">Thionin-like protein 2</fullName>
    </recommendedName>
</protein>
<keyword evidence="1" id="KW-0732">Signal</keyword>
<dbReference type="PROSITE" id="PS51257">
    <property type="entry name" value="PROKAR_LIPOPROTEIN"/>
    <property type="match status" value="1"/>
</dbReference>
<comment type="caution">
    <text evidence="2">The sequence shown here is derived from an EMBL/GenBank/DDBJ whole genome shotgun (WGS) entry which is preliminary data.</text>
</comment>
<evidence type="ECO:0000313" key="2">
    <source>
        <dbReference type="EMBL" id="KAK9141891.1"/>
    </source>
</evidence>
<feature type="chain" id="PRO_5042952154" description="Thionin-like protein 2" evidence="1">
    <location>
        <begin position="30"/>
        <end position="126"/>
    </location>
</feature>
<dbReference type="AlphaFoldDB" id="A0AAP0JX93"/>
<dbReference type="Proteomes" id="UP001420932">
    <property type="component" value="Unassembled WGS sequence"/>
</dbReference>
<keyword evidence="3" id="KW-1185">Reference proteome</keyword>
<organism evidence="2 3">
    <name type="scientific">Stephania yunnanensis</name>
    <dbReference type="NCBI Taxonomy" id="152371"/>
    <lineage>
        <taxon>Eukaryota</taxon>
        <taxon>Viridiplantae</taxon>
        <taxon>Streptophyta</taxon>
        <taxon>Embryophyta</taxon>
        <taxon>Tracheophyta</taxon>
        <taxon>Spermatophyta</taxon>
        <taxon>Magnoliopsida</taxon>
        <taxon>Ranunculales</taxon>
        <taxon>Menispermaceae</taxon>
        <taxon>Menispermoideae</taxon>
        <taxon>Cissampelideae</taxon>
        <taxon>Stephania</taxon>
    </lineage>
</organism>
<gene>
    <name evidence="2" type="ORF">Syun_011291</name>
</gene>
<reference evidence="2 3" key="1">
    <citation type="submission" date="2024-01" db="EMBL/GenBank/DDBJ databases">
        <title>Genome assemblies of Stephania.</title>
        <authorList>
            <person name="Yang L."/>
        </authorList>
    </citation>
    <scope>NUCLEOTIDE SEQUENCE [LARGE SCALE GENOMIC DNA]</scope>
    <source>
        <strain evidence="2">YNDBR</strain>
        <tissue evidence="2">Leaf</tissue>
    </source>
</reference>
<evidence type="ECO:0008006" key="4">
    <source>
        <dbReference type="Google" id="ProtNLM"/>
    </source>
</evidence>
<evidence type="ECO:0000256" key="1">
    <source>
        <dbReference type="SAM" id="SignalP"/>
    </source>
</evidence>
<evidence type="ECO:0000313" key="3">
    <source>
        <dbReference type="Proteomes" id="UP001420932"/>
    </source>
</evidence>
<dbReference type="PANTHER" id="PTHR36312">
    <property type="entry name" value="THIONIN-LIKE PROTEIN 1"/>
    <property type="match status" value="1"/>
</dbReference>
<proteinExistence type="predicted"/>
<dbReference type="PANTHER" id="PTHR36312:SF1">
    <property type="entry name" value="OS01G0594500 PROTEIN"/>
    <property type="match status" value="1"/>
</dbReference>
<dbReference type="InterPro" id="IPR038975">
    <property type="entry name" value="THNL"/>
</dbReference>
<sequence>MERLSGTKVAVQATMLLVILLSSSSCIKCTSIGGIIKNCYAPCFIPCAISGTSLKSCALQCLLQCISTSSSPSLASDNPDRLHNYCKLGCAASLCSTISTINNPNVEAVEGCVRSCSDKICTEHHH</sequence>
<accession>A0AAP0JX93</accession>
<name>A0AAP0JX93_9MAGN</name>
<dbReference type="EMBL" id="JBBNAF010000005">
    <property type="protein sequence ID" value="KAK9141891.1"/>
    <property type="molecule type" value="Genomic_DNA"/>
</dbReference>